<dbReference type="EMBL" id="AACS02000009">
    <property type="protein sequence ID" value="EAU89652.2"/>
    <property type="molecule type" value="Genomic_DNA"/>
</dbReference>
<comment type="caution">
    <text evidence="6">The sequence shown here is derived from an EMBL/GenBank/DDBJ whole genome shotgun (WGS) entry which is preliminary data.</text>
</comment>
<dbReference type="RefSeq" id="XP_001832279.2">
    <property type="nucleotide sequence ID" value="XM_001832227.2"/>
</dbReference>
<dbReference type="KEGG" id="cci:CC1G_02541"/>
<feature type="region of interest" description="Disordered" evidence="4">
    <location>
        <begin position="389"/>
        <end position="422"/>
    </location>
</feature>
<dbReference type="SMART" id="SM00116">
    <property type="entry name" value="CBS"/>
    <property type="match status" value="2"/>
</dbReference>
<dbReference type="OMA" id="AITNPEM"/>
<dbReference type="OrthoDB" id="449052at2759"/>
<dbReference type="GeneID" id="6008763"/>
<feature type="region of interest" description="Disordered" evidence="4">
    <location>
        <begin position="470"/>
        <end position="494"/>
    </location>
</feature>
<evidence type="ECO:0000313" key="7">
    <source>
        <dbReference type="Proteomes" id="UP000001861"/>
    </source>
</evidence>
<dbReference type="PANTHER" id="PTHR13780:SF36">
    <property type="entry name" value="CBS DOMAIN-CONTAINING PROTEIN"/>
    <property type="match status" value="1"/>
</dbReference>
<dbReference type="PROSITE" id="PS51371">
    <property type="entry name" value="CBS"/>
    <property type="match status" value="1"/>
</dbReference>
<dbReference type="PANTHER" id="PTHR13780">
    <property type="entry name" value="AMP-ACTIVATED PROTEIN KINASE, GAMMA REGULATORY SUBUNIT"/>
    <property type="match status" value="1"/>
</dbReference>
<dbReference type="GO" id="GO:0042149">
    <property type="term" value="P:cellular response to glucose starvation"/>
    <property type="evidence" value="ECO:0007669"/>
    <property type="project" value="TreeGrafter"/>
</dbReference>
<evidence type="ECO:0000313" key="6">
    <source>
        <dbReference type="EMBL" id="EAU89652.2"/>
    </source>
</evidence>
<sequence length="494" mass="52368">MPVWAIPEPASIGIIISWHRPLSLAGPVLPRLLFGSNPVDASIVKKLTLFLNIDVDEPGWTAMSHSKRLSQSLNGSWTQDSGGAVASSFIAGSDREAGEWTKVWKSVVARDLIDSRIVTIGAETSVEEACDRLLSEDIPCLVINNTLEEAGGQQRWLGLFDFADVNAFLTLAATRHTFSLDGSDGDPRRDKIIDAAKAGVVAVHLVSNLSDKNPLICLDYDATVVSLLEVFSRGNHRVLIRGKSEDVDCLGIVSDRGLLAWFASFAKSTPSFRDYLANPAHSLSLPSFNAYGSVVATTSSASTLDAMKLMSEEGVSSVAVLDDETGALLSTVSVTDVGKHPDGSTDGVDKYPVYSVLPSSQLRYTIEKILAILAHFATLAGITNVDPTEMQRHRRMSSSSSGSRIMMDSIGTRSRSGSFSATGIRRSPSVIALSPSGIPPMDGSASPIAGLDGLPIPIVVPERRKSVRLHKVGSKTALQPGSAPGSSSGTGDAN</sequence>
<dbReference type="InterPro" id="IPR046342">
    <property type="entry name" value="CBS_dom_sf"/>
</dbReference>
<dbReference type="HOGENOM" id="CLU_552082_0_0_1"/>
<organism evidence="6 7">
    <name type="scientific">Coprinopsis cinerea (strain Okayama-7 / 130 / ATCC MYA-4618 / FGSC 9003)</name>
    <name type="common">Inky cap fungus</name>
    <name type="synonym">Hormographiella aspergillata</name>
    <dbReference type="NCBI Taxonomy" id="240176"/>
    <lineage>
        <taxon>Eukaryota</taxon>
        <taxon>Fungi</taxon>
        <taxon>Dikarya</taxon>
        <taxon>Basidiomycota</taxon>
        <taxon>Agaricomycotina</taxon>
        <taxon>Agaricomycetes</taxon>
        <taxon>Agaricomycetidae</taxon>
        <taxon>Agaricales</taxon>
        <taxon>Agaricineae</taxon>
        <taxon>Psathyrellaceae</taxon>
        <taxon>Coprinopsis</taxon>
    </lineage>
</organism>
<dbReference type="FunCoup" id="A8NBT1">
    <property type="interactions" value="22"/>
</dbReference>
<feature type="compositionally biased region" description="Low complexity" evidence="4">
    <location>
        <begin position="480"/>
        <end position="494"/>
    </location>
</feature>
<keyword evidence="2 3" id="KW-0129">CBS domain</keyword>
<dbReference type="Pfam" id="PF00571">
    <property type="entry name" value="CBS"/>
    <property type="match status" value="1"/>
</dbReference>
<protein>
    <recommendedName>
        <fullName evidence="5">CBS domain-containing protein</fullName>
    </recommendedName>
</protein>
<dbReference type="InParanoid" id="A8NBT1"/>
<dbReference type="VEuPathDB" id="FungiDB:CC1G_02541"/>
<dbReference type="Gene3D" id="3.10.580.10">
    <property type="entry name" value="CBS-domain"/>
    <property type="match status" value="2"/>
</dbReference>
<feature type="compositionally biased region" description="Low complexity" evidence="4">
    <location>
        <begin position="397"/>
        <end position="409"/>
    </location>
</feature>
<dbReference type="Proteomes" id="UP000001861">
    <property type="component" value="Unassembled WGS sequence"/>
</dbReference>
<name>A8NBT1_COPC7</name>
<dbReference type="AlphaFoldDB" id="A8NBT1"/>
<gene>
    <name evidence="6" type="ORF">CC1G_02541</name>
</gene>
<dbReference type="GO" id="GO:0004865">
    <property type="term" value="F:protein serine/threonine phosphatase inhibitor activity"/>
    <property type="evidence" value="ECO:0007669"/>
    <property type="project" value="TreeGrafter"/>
</dbReference>
<dbReference type="InterPro" id="IPR050511">
    <property type="entry name" value="AMPK_gamma/SDS23_families"/>
</dbReference>
<evidence type="ECO:0000256" key="3">
    <source>
        <dbReference type="PROSITE-ProRule" id="PRU00703"/>
    </source>
</evidence>
<keyword evidence="7" id="KW-1185">Reference proteome</keyword>
<accession>A8NBT1</accession>
<proteinExistence type="predicted"/>
<feature type="compositionally biased region" description="Polar residues" evidence="4">
    <location>
        <begin position="411"/>
        <end position="421"/>
    </location>
</feature>
<dbReference type="InterPro" id="IPR000644">
    <property type="entry name" value="CBS_dom"/>
</dbReference>
<evidence type="ECO:0000256" key="2">
    <source>
        <dbReference type="ARBA" id="ARBA00023122"/>
    </source>
</evidence>
<dbReference type="eggNOG" id="KOG1764">
    <property type="taxonomic scope" value="Eukaryota"/>
</dbReference>
<feature type="domain" description="CBS" evidence="5">
    <location>
        <begin position="288"/>
        <end position="350"/>
    </location>
</feature>
<reference evidence="6 7" key="1">
    <citation type="journal article" date="2010" name="Proc. Natl. Acad. Sci. U.S.A.">
        <title>Insights into evolution of multicellular fungi from the assembled chromosomes of the mushroom Coprinopsis cinerea (Coprinus cinereus).</title>
        <authorList>
            <person name="Stajich J.E."/>
            <person name="Wilke S.K."/>
            <person name="Ahren D."/>
            <person name="Au C.H."/>
            <person name="Birren B.W."/>
            <person name="Borodovsky M."/>
            <person name="Burns C."/>
            <person name="Canback B."/>
            <person name="Casselton L.A."/>
            <person name="Cheng C.K."/>
            <person name="Deng J."/>
            <person name="Dietrich F.S."/>
            <person name="Fargo D.C."/>
            <person name="Farman M.L."/>
            <person name="Gathman A.C."/>
            <person name="Goldberg J."/>
            <person name="Guigo R."/>
            <person name="Hoegger P.J."/>
            <person name="Hooker J.B."/>
            <person name="Huggins A."/>
            <person name="James T.Y."/>
            <person name="Kamada T."/>
            <person name="Kilaru S."/>
            <person name="Kodira C."/>
            <person name="Kues U."/>
            <person name="Kupfer D."/>
            <person name="Kwan H.S."/>
            <person name="Lomsadze A."/>
            <person name="Li W."/>
            <person name="Lilly W.W."/>
            <person name="Ma L.J."/>
            <person name="Mackey A.J."/>
            <person name="Manning G."/>
            <person name="Martin F."/>
            <person name="Muraguchi H."/>
            <person name="Natvig D.O."/>
            <person name="Palmerini H."/>
            <person name="Ramesh M.A."/>
            <person name="Rehmeyer C.J."/>
            <person name="Roe B.A."/>
            <person name="Shenoy N."/>
            <person name="Stanke M."/>
            <person name="Ter-Hovhannisyan V."/>
            <person name="Tunlid A."/>
            <person name="Velagapudi R."/>
            <person name="Vision T.J."/>
            <person name="Zeng Q."/>
            <person name="Zolan M.E."/>
            <person name="Pukkila P.J."/>
        </authorList>
    </citation>
    <scope>NUCLEOTIDE SEQUENCE [LARGE SCALE GENOMIC DNA]</scope>
    <source>
        <strain evidence="7">Okayama-7 / 130 / ATCC MYA-4618 / FGSC 9003</strain>
    </source>
</reference>
<dbReference type="STRING" id="240176.A8NBT1"/>
<keyword evidence="1" id="KW-0677">Repeat</keyword>
<dbReference type="SUPFAM" id="SSF54631">
    <property type="entry name" value="CBS-domain pair"/>
    <property type="match status" value="2"/>
</dbReference>
<evidence type="ECO:0000259" key="5">
    <source>
        <dbReference type="PROSITE" id="PS51371"/>
    </source>
</evidence>
<evidence type="ECO:0000256" key="4">
    <source>
        <dbReference type="SAM" id="MobiDB-lite"/>
    </source>
</evidence>
<evidence type="ECO:0000256" key="1">
    <source>
        <dbReference type="ARBA" id="ARBA00022737"/>
    </source>
</evidence>